<evidence type="ECO:0000256" key="5">
    <source>
        <dbReference type="ARBA" id="ARBA00013152"/>
    </source>
</evidence>
<feature type="binding site" evidence="16">
    <location>
        <position position="188"/>
    </location>
    <ligand>
        <name>Mg(2+)</name>
        <dbReference type="ChEBI" id="CHEBI:18420"/>
    </ligand>
</feature>
<keyword evidence="6 18" id="KW-0808">Transferase</keyword>
<dbReference type="CDD" id="cd02012">
    <property type="entry name" value="TPP_TK"/>
    <property type="match status" value="1"/>
</dbReference>
<feature type="binding site" evidence="16">
    <location>
        <position position="156"/>
    </location>
    <ligand>
        <name>Mg(2+)</name>
        <dbReference type="ChEBI" id="CHEBI:18420"/>
    </ligand>
</feature>
<evidence type="ECO:0000256" key="1">
    <source>
        <dbReference type="ARBA" id="ARBA00001913"/>
    </source>
</evidence>
<dbReference type="GO" id="GO:0009052">
    <property type="term" value="P:pentose-phosphate shunt, non-oxidative branch"/>
    <property type="evidence" value="ECO:0007669"/>
    <property type="project" value="UniProtKB-ARBA"/>
</dbReference>
<evidence type="ECO:0000256" key="18">
    <source>
        <dbReference type="RuleBase" id="RU004996"/>
    </source>
</evidence>
<feature type="binding site" evidence="14">
    <location>
        <position position="514"/>
    </location>
    <ligand>
        <name>substrate</name>
    </ligand>
</feature>
<dbReference type="InterPro" id="IPR009014">
    <property type="entry name" value="Transketo_C/PFOR_II"/>
</dbReference>
<evidence type="ECO:0000256" key="10">
    <source>
        <dbReference type="ARBA" id="ARBA00023052"/>
    </source>
</evidence>
<evidence type="ECO:0000256" key="14">
    <source>
        <dbReference type="PIRSR" id="PIRSR605478-2"/>
    </source>
</evidence>
<evidence type="ECO:0000256" key="17">
    <source>
        <dbReference type="PIRSR" id="PIRSR605478-5"/>
    </source>
</evidence>
<comment type="cofactor">
    <cofactor evidence="15">
        <name>thiamine diphosphate</name>
        <dbReference type="ChEBI" id="CHEBI:58937"/>
    </cofactor>
    <text evidence="15">Binds 1 thiamine pyrophosphate per subunit. During the reaction, the substrate forms a covalent intermediate with the cofactor.</text>
</comment>
<dbReference type="EC" id="2.2.1.1" evidence="5 12"/>
<dbReference type="FunFam" id="3.40.50.970:FF:000004">
    <property type="entry name" value="Transketolase"/>
    <property type="match status" value="1"/>
</dbReference>
<proteinExistence type="inferred from homology"/>
<evidence type="ECO:0000256" key="9">
    <source>
        <dbReference type="ARBA" id="ARBA00022842"/>
    </source>
</evidence>
<dbReference type="InterPro" id="IPR033247">
    <property type="entry name" value="Transketolase_fam"/>
</dbReference>
<comment type="cofactor">
    <cofactor evidence="16">
        <name>Mg(2+)</name>
        <dbReference type="ChEBI" id="CHEBI:18420"/>
    </cofactor>
    <text evidence="16">Binds 1 Mg(2+) ion per subunit. Can also utilize other divalent metal cations, such as Ca(2+), Mn(2+) and Co(2+).</text>
</comment>
<evidence type="ECO:0000256" key="4">
    <source>
        <dbReference type="ARBA" id="ARBA00011738"/>
    </source>
</evidence>
<dbReference type="PROSITE" id="PS00801">
    <property type="entry name" value="TRANSKETOLASE_1"/>
    <property type="match status" value="1"/>
</dbReference>
<feature type="site" description="Important for catalytic activity" evidence="17">
    <location>
        <position position="260"/>
    </location>
</feature>
<feature type="binding site" evidence="15">
    <location>
        <position position="157"/>
    </location>
    <ligand>
        <name>thiamine diphosphate</name>
        <dbReference type="ChEBI" id="CHEBI:58937"/>
    </ligand>
</feature>
<dbReference type="CDD" id="cd07033">
    <property type="entry name" value="TPP_PYR_DXS_TK_like"/>
    <property type="match status" value="1"/>
</dbReference>
<dbReference type="GO" id="GO:0005829">
    <property type="term" value="C:cytosol"/>
    <property type="evidence" value="ECO:0007669"/>
    <property type="project" value="TreeGrafter"/>
</dbReference>
<feature type="binding site" evidence="14">
    <location>
        <position position="29"/>
    </location>
    <ligand>
        <name>substrate</name>
    </ligand>
</feature>
<evidence type="ECO:0000256" key="7">
    <source>
        <dbReference type="ARBA" id="ARBA00022723"/>
    </source>
</evidence>
<dbReference type="Proteomes" id="UP000293550">
    <property type="component" value="Unassembled WGS sequence"/>
</dbReference>
<keyword evidence="10 15" id="KW-0786">Thiamine pyrophosphate</keyword>
<accession>A0A4Q7DL50</accession>
<dbReference type="GO" id="GO:0004802">
    <property type="term" value="F:transketolase activity"/>
    <property type="evidence" value="ECO:0007669"/>
    <property type="project" value="UniProtKB-UniRule"/>
</dbReference>
<feature type="binding site" evidence="15">
    <location>
        <position position="431"/>
    </location>
    <ligand>
        <name>thiamine diphosphate</name>
        <dbReference type="ChEBI" id="CHEBI:58937"/>
    </ligand>
</feature>
<feature type="binding site" evidence="14">
    <location>
        <position position="455"/>
    </location>
    <ligand>
        <name>substrate</name>
    </ligand>
</feature>
<feature type="binding site" evidence="16">
    <location>
        <position position="186"/>
    </location>
    <ligand>
        <name>Mg(2+)</name>
        <dbReference type="ChEBI" id="CHEBI:18420"/>
    </ligand>
</feature>
<dbReference type="FunFam" id="3.40.50.970:FF:000003">
    <property type="entry name" value="Transketolase"/>
    <property type="match status" value="1"/>
</dbReference>
<evidence type="ECO:0000256" key="2">
    <source>
        <dbReference type="ARBA" id="ARBA00001941"/>
    </source>
</evidence>
<feature type="binding site" evidence="14">
    <location>
        <position position="467"/>
    </location>
    <ligand>
        <name>substrate</name>
    </ligand>
</feature>
<feature type="binding site" evidence="14">
    <location>
        <position position="351"/>
    </location>
    <ligand>
        <name>substrate</name>
    </ligand>
</feature>
<evidence type="ECO:0000259" key="19">
    <source>
        <dbReference type="SMART" id="SM00861"/>
    </source>
</evidence>
<evidence type="ECO:0000256" key="3">
    <source>
        <dbReference type="ARBA" id="ARBA00007131"/>
    </source>
</evidence>
<gene>
    <name evidence="20" type="primary">tkt</name>
    <name evidence="20" type="ORF">EQU50_01155</name>
</gene>
<comment type="catalytic activity">
    <reaction evidence="11 18">
        <text>D-sedoheptulose 7-phosphate + D-glyceraldehyde 3-phosphate = aldehydo-D-ribose 5-phosphate + D-xylulose 5-phosphate</text>
        <dbReference type="Rhea" id="RHEA:10508"/>
        <dbReference type="ChEBI" id="CHEBI:57483"/>
        <dbReference type="ChEBI" id="CHEBI:57737"/>
        <dbReference type="ChEBI" id="CHEBI:58273"/>
        <dbReference type="ChEBI" id="CHEBI:59776"/>
        <dbReference type="EC" id="2.2.1.1"/>
    </reaction>
</comment>
<dbReference type="GO" id="GO:0046872">
    <property type="term" value="F:metal ion binding"/>
    <property type="evidence" value="ECO:0007669"/>
    <property type="project" value="UniProtKB-KW"/>
</dbReference>
<feature type="active site" description="Proton donor" evidence="13">
    <location>
        <position position="405"/>
    </location>
</feature>
<feature type="domain" description="Transketolase-like pyrimidine-binding" evidence="19">
    <location>
        <begin position="348"/>
        <end position="520"/>
    </location>
</feature>
<organism evidence="20 21">
    <name type="scientific">Candidatus Finniella inopinata</name>
    <dbReference type="NCBI Taxonomy" id="1696036"/>
    <lineage>
        <taxon>Bacteria</taxon>
        <taxon>Pseudomonadati</taxon>
        <taxon>Pseudomonadota</taxon>
        <taxon>Alphaproteobacteria</taxon>
        <taxon>Holosporales</taxon>
        <taxon>Candidatus Paracaedibacteraceae</taxon>
        <taxon>Candidatus Finniella</taxon>
    </lineage>
</organism>
<dbReference type="Gene3D" id="3.40.50.920">
    <property type="match status" value="1"/>
</dbReference>
<evidence type="ECO:0000256" key="6">
    <source>
        <dbReference type="ARBA" id="ARBA00022679"/>
    </source>
</evidence>
<comment type="cofactor">
    <cofactor evidence="1">
        <name>Ca(2+)</name>
        <dbReference type="ChEBI" id="CHEBI:29108"/>
    </cofactor>
</comment>
<dbReference type="OrthoDB" id="8732661at2"/>
<name>A0A4Q7DL50_9PROT</name>
<comment type="subunit">
    <text evidence="4 18">Homodimer.</text>
</comment>
<dbReference type="Gene3D" id="3.40.50.970">
    <property type="match status" value="2"/>
</dbReference>
<dbReference type="InterPro" id="IPR005478">
    <property type="entry name" value="Transketolase_bac-like"/>
</dbReference>
<evidence type="ECO:0000256" key="16">
    <source>
        <dbReference type="PIRSR" id="PIRSR605478-4"/>
    </source>
</evidence>
<dbReference type="AlphaFoldDB" id="A0A4Q7DL50"/>
<evidence type="ECO:0000256" key="12">
    <source>
        <dbReference type="NCBIfam" id="TIGR00232"/>
    </source>
</evidence>
<dbReference type="EMBL" id="SCFB01000002">
    <property type="protein sequence ID" value="RZI46965.1"/>
    <property type="molecule type" value="Genomic_DNA"/>
</dbReference>
<evidence type="ECO:0000313" key="21">
    <source>
        <dbReference type="Proteomes" id="UP000293550"/>
    </source>
</evidence>
<evidence type="ECO:0000256" key="15">
    <source>
        <dbReference type="PIRSR" id="PIRSR605478-3"/>
    </source>
</evidence>
<sequence>MTMTISHNALANAIRILSLDAVEKAASGHPGMPMGMADVATVLFKDFLRFNPTDADWPNRDRFVLSAGHGSMLLYSLLYLTGHPECTLDQIRSFRQWGSLTAGHPEYGHMPGIETTTGPLGQGLATAVGLAVGERLMNARVGDDLINHFTYVIASDGDLMEGVSQEAISLAGHLRLHKLIVLFDDNDITIDGRTSLSTSDDALQRFQASGWKAMRIDGHDPAQIQDAISQAQTHDRPTLIACKTTIAKGAPTKAGTSSSHGSPLGAAEVEATRKALNWPNPPFEIPADILAEWRAIGQRHQQTYQQWQDRYQQVTPEQITKLKKAISADWHQPLNALKEKFANEQPKQATRQLSQTVLETLVPQLPNLVGGSADLSGSNNTKTKTHHAVTAEDFSGNYVNYGIREHGMAAAMNGLSLYCGFIPYGGTFLVFSDYLRPALRLSALMQQGVIYVLTHDSIGLGEDGPTHQPIEHLASLRAIPNVNVFRPADGVEVAECWQLALEQRQTPSVLALSRQAITPARLSHTSENLCAKGGYVVRGNASASQVTLIATGSELGIALDAHQQLEAQGIQSHVVSLPCWRLFDQQPKEYRQQVLGKGLRVGIEAASAFGWSSYLRSDDIFIGMNGFGASAPASVLYEQFGITVDQVIKKINEKLLEKEKK</sequence>
<dbReference type="FunFam" id="3.40.50.920:FF:000003">
    <property type="entry name" value="Transketolase"/>
    <property type="match status" value="1"/>
</dbReference>
<dbReference type="InterPro" id="IPR005474">
    <property type="entry name" value="Transketolase_N"/>
</dbReference>
<evidence type="ECO:0000256" key="13">
    <source>
        <dbReference type="PIRSR" id="PIRSR605478-1"/>
    </source>
</evidence>
<evidence type="ECO:0000313" key="20">
    <source>
        <dbReference type="EMBL" id="RZI46965.1"/>
    </source>
</evidence>
<dbReference type="InterPro" id="IPR055152">
    <property type="entry name" value="Transketolase-like_C_2"/>
</dbReference>
<feature type="binding site" evidence="14">
    <location>
        <position position="463"/>
    </location>
    <ligand>
        <name>substrate</name>
    </ligand>
</feature>
<evidence type="ECO:0000256" key="11">
    <source>
        <dbReference type="ARBA" id="ARBA00049473"/>
    </source>
</evidence>
<dbReference type="Pfam" id="PF02779">
    <property type="entry name" value="Transket_pyr"/>
    <property type="match status" value="1"/>
</dbReference>
<feature type="binding site" evidence="15">
    <location>
        <begin position="118"/>
        <end position="120"/>
    </location>
    <ligand>
        <name>thiamine diphosphate</name>
        <dbReference type="ChEBI" id="CHEBI:58937"/>
    </ligand>
</feature>
<feature type="binding site" evidence="15">
    <location>
        <position position="186"/>
    </location>
    <ligand>
        <name>thiamine diphosphate</name>
        <dbReference type="ChEBI" id="CHEBI:58937"/>
    </ligand>
</feature>
<keyword evidence="7 16" id="KW-0479">Metal-binding</keyword>
<dbReference type="PANTHER" id="PTHR43522:SF2">
    <property type="entry name" value="TRANSKETOLASE 1-RELATED"/>
    <property type="match status" value="1"/>
</dbReference>
<comment type="cofactor">
    <cofactor evidence="18">
        <name>Mg(2+)</name>
        <dbReference type="ChEBI" id="CHEBI:18420"/>
    </cofactor>
    <cofactor evidence="18">
        <name>Ca(2+)</name>
        <dbReference type="ChEBI" id="CHEBI:29108"/>
    </cofactor>
    <cofactor evidence="18">
        <name>Mn(2+)</name>
        <dbReference type="ChEBI" id="CHEBI:29035"/>
    </cofactor>
    <cofactor evidence="18">
        <name>Co(2+)</name>
        <dbReference type="ChEBI" id="CHEBI:48828"/>
    </cofactor>
    <text evidence="18">Binds 1 Mg(2+) ion per subunit. Can also utilize other divalent metal cations, such as Ca(2+), Mn(2+) and Co(2+).</text>
</comment>
<dbReference type="InterPro" id="IPR029061">
    <property type="entry name" value="THDP-binding"/>
</dbReference>
<keyword evidence="9 16" id="KW-0460">Magnesium</keyword>
<keyword evidence="21" id="KW-1185">Reference proteome</keyword>
<feature type="binding site" evidence="15">
    <location>
        <position position="260"/>
    </location>
    <ligand>
        <name>thiamine diphosphate</name>
        <dbReference type="ChEBI" id="CHEBI:58937"/>
    </ligand>
</feature>
<feature type="binding site" evidence="14">
    <location>
        <position position="260"/>
    </location>
    <ligand>
        <name>substrate</name>
    </ligand>
</feature>
<dbReference type="PROSITE" id="PS00802">
    <property type="entry name" value="TRANSKETOLASE_2"/>
    <property type="match status" value="1"/>
</dbReference>
<dbReference type="SUPFAM" id="SSF52922">
    <property type="entry name" value="TK C-terminal domain-like"/>
    <property type="match status" value="1"/>
</dbReference>
<dbReference type="InterPro" id="IPR020826">
    <property type="entry name" value="Transketolase_BS"/>
</dbReference>
<comment type="cofactor">
    <cofactor evidence="2">
        <name>Co(2+)</name>
        <dbReference type="ChEBI" id="CHEBI:48828"/>
    </cofactor>
</comment>
<feature type="binding site" evidence="15">
    <location>
        <position position="69"/>
    </location>
    <ligand>
        <name>thiamine diphosphate</name>
        <dbReference type="ChEBI" id="CHEBI:58937"/>
    </ligand>
</feature>
<dbReference type="SUPFAM" id="SSF52518">
    <property type="entry name" value="Thiamin diphosphate-binding fold (THDP-binding)"/>
    <property type="match status" value="2"/>
</dbReference>
<evidence type="ECO:0000256" key="8">
    <source>
        <dbReference type="ARBA" id="ARBA00022837"/>
    </source>
</evidence>
<dbReference type="Pfam" id="PF00456">
    <property type="entry name" value="Transketolase_N"/>
    <property type="match status" value="1"/>
</dbReference>
<dbReference type="InterPro" id="IPR049557">
    <property type="entry name" value="Transketolase_CS"/>
</dbReference>
<protein>
    <recommendedName>
        <fullName evidence="5 12">Transketolase</fullName>
        <ecNumber evidence="5 12">2.2.1.1</ecNumber>
    </recommendedName>
</protein>
<dbReference type="Pfam" id="PF22613">
    <property type="entry name" value="Transketolase_C_1"/>
    <property type="match status" value="1"/>
</dbReference>
<feature type="binding site" evidence="14">
    <location>
        <position position="378"/>
    </location>
    <ligand>
        <name>substrate</name>
    </ligand>
</feature>
<reference evidence="20 21" key="1">
    <citation type="submission" date="2018-10" db="EMBL/GenBank/DDBJ databases">
        <title>An updated phylogeny of the Alphaproteobacteria reveals that the parasitic Rickettsiales and Holosporales have independent origins.</title>
        <authorList>
            <person name="Munoz-Gomez S.A."/>
            <person name="Hess S."/>
            <person name="Burger G."/>
            <person name="Lang B.F."/>
            <person name="Susko E."/>
            <person name="Slamovits C.H."/>
            <person name="Roger A.J."/>
        </authorList>
    </citation>
    <scope>NUCLEOTIDE SEQUENCE [LARGE SCALE GENOMIC DNA]</scope>
    <source>
        <strain evidence="20">HOLO01</strain>
    </source>
</reference>
<comment type="similarity">
    <text evidence="3 18">Belongs to the transketolase family.</text>
</comment>
<keyword evidence="8 18" id="KW-0106">Calcium</keyword>
<dbReference type="NCBIfam" id="TIGR00232">
    <property type="entry name" value="tktlase_bact"/>
    <property type="match status" value="1"/>
</dbReference>
<comment type="caution">
    <text evidence="20">The sequence shown here is derived from an EMBL/GenBank/DDBJ whole genome shotgun (WGS) entry which is preliminary data.</text>
</comment>
<comment type="function">
    <text evidence="18">Catalyzes the transfer of a two-carbon ketol group from a ketose donor to an aldose acceptor, via a covalent intermediate with the cofactor thiamine pyrophosphate.</text>
</comment>
<dbReference type="PANTHER" id="PTHR43522">
    <property type="entry name" value="TRANSKETOLASE"/>
    <property type="match status" value="1"/>
</dbReference>
<dbReference type="SMART" id="SM00861">
    <property type="entry name" value="Transket_pyr"/>
    <property type="match status" value="1"/>
</dbReference>
<dbReference type="InterPro" id="IPR005475">
    <property type="entry name" value="Transketolase-like_Pyr-bd"/>
</dbReference>
<feature type="site" description="Important for catalytic activity" evidence="17">
    <location>
        <position position="29"/>
    </location>
</feature>